<feature type="transmembrane region" description="Helical" evidence="1">
    <location>
        <begin position="30"/>
        <end position="50"/>
    </location>
</feature>
<evidence type="ECO:0000313" key="3">
    <source>
        <dbReference type="Proteomes" id="UP000661507"/>
    </source>
</evidence>
<reference evidence="2" key="1">
    <citation type="journal article" date="2014" name="Int. J. Syst. Evol. Microbiol.">
        <title>Complete genome sequence of Corynebacterium casei LMG S-19264T (=DSM 44701T), isolated from a smear-ripened cheese.</title>
        <authorList>
            <consortium name="US DOE Joint Genome Institute (JGI-PGF)"/>
            <person name="Walter F."/>
            <person name="Albersmeier A."/>
            <person name="Kalinowski J."/>
            <person name="Ruckert C."/>
        </authorList>
    </citation>
    <scope>NUCLEOTIDE SEQUENCE</scope>
    <source>
        <strain evidence="2">CGMCC 1.3617</strain>
    </source>
</reference>
<organism evidence="2 3">
    <name type="scientific">Neoroseomonas lacus</name>
    <dbReference type="NCBI Taxonomy" id="287609"/>
    <lineage>
        <taxon>Bacteria</taxon>
        <taxon>Pseudomonadati</taxon>
        <taxon>Pseudomonadota</taxon>
        <taxon>Alphaproteobacteria</taxon>
        <taxon>Acetobacterales</taxon>
        <taxon>Acetobacteraceae</taxon>
        <taxon>Neoroseomonas</taxon>
    </lineage>
</organism>
<name>A0A917K4Y2_9PROT</name>
<protein>
    <submittedName>
        <fullName evidence="2">Uncharacterized protein</fullName>
    </submittedName>
</protein>
<gene>
    <name evidence="2" type="ORF">GCM10011320_04670</name>
</gene>
<dbReference type="Proteomes" id="UP000661507">
    <property type="component" value="Unassembled WGS sequence"/>
</dbReference>
<evidence type="ECO:0000256" key="1">
    <source>
        <dbReference type="SAM" id="Phobius"/>
    </source>
</evidence>
<dbReference type="EMBL" id="BMKW01000001">
    <property type="protein sequence ID" value="GGJ00938.1"/>
    <property type="molecule type" value="Genomic_DNA"/>
</dbReference>
<accession>A0A917K4Y2</accession>
<keyword evidence="1" id="KW-0472">Membrane</keyword>
<comment type="caution">
    <text evidence="2">The sequence shown here is derived from an EMBL/GenBank/DDBJ whole genome shotgun (WGS) entry which is preliminary data.</text>
</comment>
<sequence length="53" mass="5696">MTDPKSAMSPDVVDETTAVRQGQTLGSMRWVLLVSLIAVVTSFIVAFAVMPMP</sequence>
<keyword evidence="1" id="KW-1133">Transmembrane helix</keyword>
<evidence type="ECO:0000313" key="2">
    <source>
        <dbReference type="EMBL" id="GGJ00938.1"/>
    </source>
</evidence>
<proteinExistence type="predicted"/>
<reference evidence="2" key="2">
    <citation type="submission" date="2020-09" db="EMBL/GenBank/DDBJ databases">
        <authorList>
            <person name="Sun Q."/>
            <person name="Zhou Y."/>
        </authorList>
    </citation>
    <scope>NUCLEOTIDE SEQUENCE</scope>
    <source>
        <strain evidence="2">CGMCC 1.3617</strain>
    </source>
</reference>
<keyword evidence="3" id="KW-1185">Reference proteome</keyword>
<dbReference type="AlphaFoldDB" id="A0A917K4Y2"/>
<keyword evidence="1" id="KW-0812">Transmembrane</keyword>